<dbReference type="AlphaFoldDB" id="A2GKS3"/>
<gene>
    <name evidence="1" type="ORF">TVAG_543770</name>
</gene>
<dbReference type="Proteomes" id="UP000001542">
    <property type="component" value="Unassembled WGS sequence"/>
</dbReference>
<dbReference type="NCBIfam" id="TIGR01571">
    <property type="entry name" value="A_thal_Cys_rich"/>
    <property type="match status" value="1"/>
</dbReference>
<dbReference type="EMBL" id="DS116864">
    <property type="protein sequence ID" value="EAX82244.1"/>
    <property type="molecule type" value="Genomic_DNA"/>
</dbReference>
<dbReference type="eggNOG" id="ENOG502SBKZ">
    <property type="taxonomic scope" value="Eukaryota"/>
</dbReference>
<reference evidence="1" key="1">
    <citation type="submission" date="2006-10" db="EMBL/GenBank/DDBJ databases">
        <authorList>
            <person name="Amadeo P."/>
            <person name="Zhao Q."/>
            <person name="Wortman J."/>
            <person name="Fraser-Liggett C."/>
            <person name="Carlton J."/>
        </authorList>
    </citation>
    <scope>NUCLEOTIDE SEQUENCE</scope>
    <source>
        <strain evidence="1">G3</strain>
    </source>
</reference>
<protein>
    <submittedName>
        <fullName evidence="1">Uncharacterized Cys-rich domain containing protein</fullName>
    </submittedName>
</protein>
<proteinExistence type="predicted"/>
<dbReference type="VEuPathDB" id="TrichDB:TVAGG3_0287910"/>
<sequence>MTDWTTPLCGCLDDCSVCCLGWFCPCCIYTEVILHLEGRYDCCRSKCCGVSSFNVRQIIRRRRNMEYECCNDCCAVTFCYFLANCQHLRELRKGNGVPYPGEGYYGSVAK</sequence>
<dbReference type="OrthoDB" id="1045822at2759"/>
<name>A2GKS3_TRIV3</name>
<dbReference type="KEGG" id="tva:75648145"/>
<dbReference type="RefSeq" id="XP_001295174.1">
    <property type="nucleotide sequence ID" value="XM_001295173.1"/>
</dbReference>
<accession>A2GKS3</accession>
<organism evidence="1 2">
    <name type="scientific">Trichomonas vaginalis (strain ATCC PRA-98 / G3)</name>
    <dbReference type="NCBI Taxonomy" id="412133"/>
    <lineage>
        <taxon>Eukaryota</taxon>
        <taxon>Metamonada</taxon>
        <taxon>Parabasalia</taxon>
        <taxon>Trichomonadida</taxon>
        <taxon>Trichomonadidae</taxon>
        <taxon>Trichomonas</taxon>
    </lineage>
</organism>
<dbReference type="InterPro" id="IPR006461">
    <property type="entry name" value="PLAC_motif_containing"/>
</dbReference>
<dbReference type="VEuPathDB" id="TrichDB:TVAG_543770"/>
<evidence type="ECO:0000313" key="1">
    <source>
        <dbReference type="EMBL" id="EAX82244.1"/>
    </source>
</evidence>
<reference evidence="1" key="2">
    <citation type="journal article" date="2007" name="Science">
        <title>Draft genome sequence of the sexually transmitted pathogen Trichomonas vaginalis.</title>
        <authorList>
            <person name="Carlton J.M."/>
            <person name="Hirt R.P."/>
            <person name="Silva J.C."/>
            <person name="Delcher A.L."/>
            <person name="Schatz M."/>
            <person name="Zhao Q."/>
            <person name="Wortman J.R."/>
            <person name="Bidwell S.L."/>
            <person name="Alsmark U.C.M."/>
            <person name="Besteiro S."/>
            <person name="Sicheritz-Ponten T."/>
            <person name="Noel C.J."/>
            <person name="Dacks J.B."/>
            <person name="Foster P.G."/>
            <person name="Simillion C."/>
            <person name="Van de Peer Y."/>
            <person name="Miranda-Saavedra D."/>
            <person name="Barton G.J."/>
            <person name="Westrop G.D."/>
            <person name="Mueller S."/>
            <person name="Dessi D."/>
            <person name="Fiori P.L."/>
            <person name="Ren Q."/>
            <person name="Paulsen I."/>
            <person name="Zhang H."/>
            <person name="Bastida-Corcuera F.D."/>
            <person name="Simoes-Barbosa A."/>
            <person name="Brown M.T."/>
            <person name="Hayes R.D."/>
            <person name="Mukherjee M."/>
            <person name="Okumura C.Y."/>
            <person name="Schneider R."/>
            <person name="Smith A.J."/>
            <person name="Vanacova S."/>
            <person name="Villalvazo M."/>
            <person name="Haas B.J."/>
            <person name="Pertea M."/>
            <person name="Feldblyum T.V."/>
            <person name="Utterback T.R."/>
            <person name="Shu C.L."/>
            <person name="Osoegawa K."/>
            <person name="de Jong P.J."/>
            <person name="Hrdy I."/>
            <person name="Horvathova L."/>
            <person name="Zubacova Z."/>
            <person name="Dolezal P."/>
            <person name="Malik S.B."/>
            <person name="Logsdon J.M. Jr."/>
            <person name="Henze K."/>
            <person name="Gupta A."/>
            <person name="Wang C.C."/>
            <person name="Dunne R.L."/>
            <person name="Upcroft J.A."/>
            <person name="Upcroft P."/>
            <person name="White O."/>
            <person name="Salzberg S.L."/>
            <person name="Tang P."/>
            <person name="Chiu C.-H."/>
            <person name="Lee Y.-S."/>
            <person name="Embley T.M."/>
            <person name="Coombs G.H."/>
            <person name="Mottram J.C."/>
            <person name="Tachezy J."/>
            <person name="Fraser-Liggett C.M."/>
            <person name="Johnson P.J."/>
        </authorList>
    </citation>
    <scope>NUCLEOTIDE SEQUENCE [LARGE SCALE GENOMIC DNA]</scope>
    <source>
        <strain evidence="1">G3</strain>
    </source>
</reference>
<dbReference type="InParanoid" id="A2GKS3"/>
<evidence type="ECO:0000313" key="2">
    <source>
        <dbReference type="Proteomes" id="UP000001542"/>
    </source>
</evidence>
<dbReference type="PANTHER" id="PTHR15907">
    <property type="entry name" value="DUF614 FAMILY PROTEIN-RELATED"/>
    <property type="match status" value="1"/>
</dbReference>
<dbReference type="Pfam" id="PF04749">
    <property type="entry name" value="PLAC8"/>
    <property type="match status" value="1"/>
</dbReference>
<keyword evidence="2" id="KW-1185">Reference proteome</keyword>